<dbReference type="Pfam" id="PF13624">
    <property type="entry name" value="SurA_N_3"/>
    <property type="match status" value="1"/>
</dbReference>
<gene>
    <name evidence="14" type="ORF">HNQ70_000524</name>
</gene>
<evidence type="ECO:0000313" key="14">
    <source>
        <dbReference type="EMBL" id="MBB5270540.1"/>
    </source>
</evidence>
<dbReference type="PROSITE" id="PS01096">
    <property type="entry name" value="PPIC_PPIASE_1"/>
    <property type="match status" value="1"/>
</dbReference>
<dbReference type="SUPFAM" id="SSF54534">
    <property type="entry name" value="FKBP-like"/>
    <property type="match status" value="1"/>
</dbReference>
<evidence type="ECO:0000259" key="13">
    <source>
        <dbReference type="PROSITE" id="PS50198"/>
    </source>
</evidence>
<keyword evidence="5" id="KW-1133">Transmembrane helix</keyword>
<feature type="domain" description="PpiC" evidence="13">
    <location>
        <begin position="266"/>
        <end position="368"/>
    </location>
</feature>
<dbReference type="InterPro" id="IPR046357">
    <property type="entry name" value="PPIase_dom_sf"/>
</dbReference>
<comment type="caution">
    <text evidence="14">The sequence shown here is derived from an EMBL/GenBank/DDBJ whole genome shotgun (WGS) entry which is preliminary data.</text>
</comment>
<keyword evidence="3" id="KW-0997">Cell inner membrane</keyword>
<evidence type="ECO:0000256" key="1">
    <source>
        <dbReference type="ARBA" id="ARBA00004382"/>
    </source>
</evidence>
<dbReference type="RefSeq" id="WP_183963962.1">
    <property type="nucleotide sequence ID" value="NZ_BAABEW010000004.1"/>
</dbReference>
<dbReference type="InterPro" id="IPR000297">
    <property type="entry name" value="PPIase_PpiC"/>
</dbReference>
<organism evidence="14 15">
    <name type="scientific">Quisquiliibacterium transsilvanicum</name>
    <dbReference type="NCBI Taxonomy" id="1549638"/>
    <lineage>
        <taxon>Bacteria</taxon>
        <taxon>Pseudomonadati</taxon>
        <taxon>Pseudomonadota</taxon>
        <taxon>Betaproteobacteria</taxon>
        <taxon>Burkholderiales</taxon>
        <taxon>Burkholderiaceae</taxon>
        <taxon>Quisquiliibacterium</taxon>
    </lineage>
</organism>
<dbReference type="PANTHER" id="PTHR47529:SF1">
    <property type="entry name" value="PERIPLASMIC CHAPERONE PPID"/>
    <property type="match status" value="1"/>
</dbReference>
<comment type="similarity">
    <text evidence="9">Belongs to the PpiD chaperone family.</text>
</comment>
<evidence type="ECO:0000256" key="5">
    <source>
        <dbReference type="ARBA" id="ARBA00022989"/>
    </source>
</evidence>
<evidence type="ECO:0000313" key="15">
    <source>
        <dbReference type="Proteomes" id="UP000532440"/>
    </source>
</evidence>
<dbReference type="InterPro" id="IPR023058">
    <property type="entry name" value="PPIase_PpiC_CS"/>
</dbReference>
<evidence type="ECO:0000256" key="6">
    <source>
        <dbReference type="ARBA" id="ARBA00023136"/>
    </source>
</evidence>
<dbReference type="PROSITE" id="PS50198">
    <property type="entry name" value="PPIC_PPIASE_2"/>
    <property type="match status" value="1"/>
</dbReference>
<evidence type="ECO:0000256" key="4">
    <source>
        <dbReference type="ARBA" id="ARBA00022692"/>
    </source>
</evidence>
<dbReference type="GO" id="GO:0005886">
    <property type="term" value="C:plasma membrane"/>
    <property type="evidence" value="ECO:0007669"/>
    <property type="project" value="UniProtKB-SubCell"/>
</dbReference>
<comment type="subcellular location">
    <subcellularLocation>
        <location evidence="1">Cell inner membrane</location>
        <topology evidence="1">Single-pass type II membrane protein</topology>
        <orientation evidence="1">Periplasmic side</orientation>
    </subcellularLocation>
</comment>
<proteinExistence type="inferred from homology"/>
<dbReference type="Gene3D" id="3.10.50.40">
    <property type="match status" value="1"/>
</dbReference>
<evidence type="ECO:0000256" key="11">
    <source>
        <dbReference type="ARBA" id="ARBA00042775"/>
    </source>
</evidence>
<dbReference type="EMBL" id="JACHGB010000001">
    <property type="protein sequence ID" value="MBB5270540.1"/>
    <property type="molecule type" value="Genomic_DNA"/>
</dbReference>
<keyword evidence="4" id="KW-0812">Transmembrane</keyword>
<dbReference type="Pfam" id="PF13616">
    <property type="entry name" value="Rotamase_3"/>
    <property type="match status" value="1"/>
</dbReference>
<dbReference type="Gene3D" id="1.10.4030.10">
    <property type="entry name" value="Porin chaperone SurA, peptide-binding domain"/>
    <property type="match status" value="1"/>
</dbReference>
<dbReference type="AlphaFoldDB" id="A0A7W8HG35"/>
<dbReference type="Proteomes" id="UP000532440">
    <property type="component" value="Unassembled WGS sequence"/>
</dbReference>
<evidence type="ECO:0000256" key="9">
    <source>
        <dbReference type="ARBA" id="ARBA00038408"/>
    </source>
</evidence>
<evidence type="ECO:0000256" key="7">
    <source>
        <dbReference type="ARBA" id="ARBA00023186"/>
    </source>
</evidence>
<keyword evidence="12" id="KW-0697">Rotamase</keyword>
<keyword evidence="2" id="KW-1003">Cell membrane</keyword>
<protein>
    <recommendedName>
        <fullName evidence="10">Periplasmic chaperone PpiD</fullName>
    </recommendedName>
    <alternativeName>
        <fullName evidence="11">Periplasmic folding chaperone</fullName>
    </alternativeName>
</protein>
<evidence type="ECO:0000256" key="10">
    <source>
        <dbReference type="ARBA" id="ARBA00040743"/>
    </source>
</evidence>
<accession>A0A7W8HG35</accession>
<reference evidence="14 15" key="1">
    <citation type="submission" date="2020-08" db="EMBL/GenBank/DDBJ databases">
        <title>Genomic Encyclopedia of Type Strains, Phase IV (KMG-IV): sequencing the most valuable type-strain genomes for metagenomic binning, comparative biology and taxonomic classification.</title>
        <authorList>
            <person name="Goeker M."/>
        </authorList>
    </citation>
    <scope>NUCLEOTIDE SEQUENCE [LARGE SCALE GENOMIC DNA]</scope>
    <source>
        <strain evidence="14 15">DSM 29781</strain>
    </source>
</reference>
<dbReference type="InterPro" id="IPR052029">
    <property type="entry name" value="PpiD_chaperone"/>
</dbReference>
<keyword evidence="8 12" id="KW-0413">Isomerase</keyword>
<dbReference type="InterPro" id="IPR027304">
    <property type="entry name" value="Trigger_fact/SurA_dom_sf"/>
</dbReference>
<keyword evidence="6" id="KW-0472">Membrane</keyword>
<sequence length="648" mass="70585">MFDSIRKHQRVLQFILLLLIFPAFAFFGVSGYDRFLAEDDSVASVAGSGISRAEYDDAMRRQIEQLRATLGEQLDPKMFETPEVREEILDGLIAQRALLTDAVDKRITVGDARLREAIRGIPGLVQADGSFDIERYRSVLRAQGMNEAAFEAEMRRDLAVQAMPEAAARSAFMPSAVLDRLVALQEQVREVRELRFRPADFAGKVSPTPEQLRKHYEESGQAFETPESAKVAFLVLSARDVEAQVKLGADDVRTYYEQNKARYGVPEQRRASHILVQTAPGADDAARKAARSRAEDLLRQARSGADFAALAREHSQDPGSAREGGDLGYFGREMMVKPFADAAFVLAEGGLSDVVESEFGFHVIKLTGIRPGAVKPFEEVRAEIESDLRRQQAGRLFAEAAEGFTNMVYEQSDSLEPAAARYGLQVRTVESLTRVGVVDEGKGGASEVARLLANPKLLAAVFSADSVARKQNTEAVDVGASTLVSARILEHRPARRKPFEAVEAEVRARVVAAESRTLAAAAAKARLEELRAGAPAAGFGQAIKVSRAAPGDLPPAALDPVFRATTDKLPAYAIAELGAEGHAIYQIAAVTEASQALLAQRRAAYGQQVEQMVGQQDVADYIASVKARSKVERHPERLGDADRALTER</sequence>
<evidence type="ECO:0000256" key="8">
    <source>
        <dbReference type="ARBA" id="ARBA00023235"/>
    </source>
</evidence>
<keyword evidence="7" id="KW-0143">Chaperone</keyword>
<name>A0A7W8HG35_9BURK</name>
<evidence type="ECO:0000256" key="3">
    <source>
        <dbReference type="ARBA" id="ARBA00022519"/>
    </source>
</evidence>
<dbReference type="SUPFAM" id="SSF109998">
    <property type="entry name" value="Triger factor/SurA peptide-binding domain-like"/>
    <property type="match status" value="1"/>
</dbReference>
<dbReference type="GO" id="GO:0003755">
    <property type="term" value="F:peptidyl-prolyl cis-trans isomerase activity"/>
    <property type="evidence" value="ECO:0007669"/>
    <property type="project" value="UniProtKB-KW"/>
</dbReference>
<evidence type="ECO:0000256" key="12">
    <source>
        <dbReference type="PROSITE-ProRule" id="PRU00278"/>
    </source>
</evidence>
<evidence type="ECO:0000256" key="2">
    <source>
        <dbReference type="ARBA" id="ARBA00022475"/>
    </source>
</evidence>
<dbReference type="PANTHER" id="PTHR47529">
    <property type="entry name" value="PEPTIDYL-PROLYL CIS-TRANS ISOMERASE D"/>
    <property type="match status" value="1"/>
</dbReference>
<keyword evidence="15" id="KW-1185">Reference proteome</keyword>